<keyword evidence="5" id="KW-1185">Reference proteome</keyword>
<evidence type="ECO:0000256" key="3">
    <source>
        <dbReference type="SAM" id="MobiDB-lite"/>
    </source>
</evidence>
<dbReference type="OrthoDB" id="154054at2"/>
<comment type="caution">
    <text evidence="4">The sequence shown here is derived from an EMBL/GenBank/DDBJ whole genome shotgun (WGS) entry which is preliminary data.</text>
</comment>
<feature type="region of interest" description="Disordered" evidence="3">
    <location>
        <begin position="65"/>
        <end position="92"/>
    </location>
</feature>
<dbReference type="InterPro" id="IPR023365">
    <property type="entry name" value="Sortase_dom-sf"/>
</dbReference>
<dbReference type="GO" id="GO:0016787">
    <property type="term" value="F:hydrolase activity"/>
    <property type="evidence" value="ECO:0007669"/>
    <property type="project" value="UniProtKB-KW"/>
</dbReference>
<dbReference type="SUPFAM" id="SSF63817">
    <property type="entry name" value="Sortase"/>
    <property type="match status" value="1"/>
</dbReference>
<reference evidence="4 5" key="1">
    <citation type="submission" date="2019-03" db="EMBL/GenBank/DDBJ databases">
        <title>This is whole genome sequence of Paenibacillus sp MS74 strain.</title>
        <authorList>
            <person name="Trinh H.N."/>
        </authorList>
    </citation>
    <scope>NUCLEOTIDE SEQUENCE [LARGE SCALE GENOMIC DNA]</scope>
    <source>
        <strain evidence="4 5">MS74</strain>
    </source>
</reference>
<dbReference type="RefSeq" id="WP_133225276.1">
    <property type="nucleotide sequence ID" value="NZ_SMRT01000001.1"/>
</dbReference>
<dbReference type="Pfam" id="PF04203">
    <property type="entry name" value="Sortase"/>
    <property type="match status" value="1"/>
</dbReference>
<sequence>MRKFAIPLILAGLAILLFPTIHLWAKDLQQERLLRSLDRTAASSAAASPSADDELKRLLVQASTIRSQSPEAAETPEAARTEKPKPASTAGTGALGTIKIDIIKLKLPFVEGVSVDNLKDAPGHIPGTSLPGEIGNAVIAGHRSYSYGRMFNRLEELEPGDDITVESGGKTYDYVIYEKKLVEPTDLSVLNRNDTDRILTLITCDEEGVQRLILHAQLKQKA</sequence>
<evidence type="ECO:0000313" key="4">
    <source>
        <dbReference type="EMBL" id="TDG00567.1"/>
    </source>
</evidence>
<accession>A0A4R5KXL6</accession>
<feature type="active site" description="Acyl-thioester intermediate" evidence="2">
    <location>
        <position position="204"/>
    </location>
</feature>
<dbReference type="Proteomes" id="UP000295636">
    <property type="component" value="Unassembled WGS sequence"/>
</dbReference>
<feature type="active site" description="Proton donor/acceptor" evidence="2">
    <location>
        <position position="142"/>
    </location>
</feature>
<name>A0A4R5KXL6_9BACL</name>
<dbReference type="NCBIfam" id="TIGR01076">
    <property type="entry name" value="sortase_fam"/>
    <property type="match status" value="1"/>
</dbReference>
<proteinExistence type="predicted"/>
<dbReference type="Gene3D" id="2.40.260.10">
    <property type="entry name" value="Sortase"/>
    <property type="match status" value="1"/>
</dbReference>
<protein>
    <submittedName>
        <fullName evidence="4">Class D sortase</fullName>
    </submittedName>
</protein>
<evidence type="ECO:0000313" key="5">
    <source>
        <dbReference type="Proteomes" id="UP000295636"/>
    </source>
</evidence>
<evidence type="ECO:0000256" key="2">
    <source>
        <dbReference type="PIRSR" id="PIRSR605754-1"/>
    </source>
</evidence>
<keyword evidence="1" id="KW-0378">Hydrolase</keyword>
<organism evidence="4 5">
    <name type="scientific">Paenibacillus piri</name>
    <dbReference type="NCBI Taxonomy" id="2547395"/>
    <lineage>
        <taxon>Bacteria</taxon>
        <taxon>Bacillati</taxon>
        <taxon>Bacillota</taxon>
        <taxon>Bacilli</taxon>
        <taxon>Bacillales</taxon>
        <taxon>Paenibacillaceae</taxon>
        <taxon>Paenibacillus</taxon>
    </lineage>
</organism>
<dbReference type="CDD" id="cd06166">
    <property type="entry name" value="Sortase_D_2"/>
    <property type="match status" value="1"/>
</dbReference>
<gene>
    <name evidence="4" type="ORF">E1757_02760</name>
</gene>
<dbReference type="AlphaFoldDB" id="A0A4R5KXL6"/>
<dbReference type="EMBL" id="SMRT01000001">
    <property type="protein sequence ID" value="TDG00567.1"/>
    <property type="molecule type" value="Genomic_DNA"/>
</dbReference>
<dbReference type="InterPro" id="IPR005754">
    <property type="entry name" value="Sortase"/>
</dbReference>
<evidence type="ECO:0000256" key="1">
    <source>
        <dbReference type="ARBA" id="ARBA00022801"/>
    </source>
</evidence>
<dbReference type="InterPro" id="IPR042000">
    <property type="entry name" value="Sortase_D_2"/>
</dbReference>